<gene>
    <name evidence="2" type="primary">sufD</name>
    <name evidence="2" type="ORF">QFW81_16245</name>
</gene>
<accession>A0ABT6JXN0</accession>
<proteinExistence type="predicted"/>
<dbReference type="InterPro" id="IPR000825">
    <property type="entry name" value="SUF_FeS_clus_asmbl_SufBD_core"/>
</dbReference>
<dbReference type="SUPFAM" id="SSF101960">
    <property type="entry name" value="Stabilizer of iron transporter SufD"/>
    <property type="match status" value="1"/>
</dbReference>
<dbReference type="InterPro" id="IPR037284">
    <property type="entry name" value="SUF_FeS_clus_asmbl_SufBD_sf"/>
</dbReference>
<comment type="caution">
    <text evidence="2">The sequence shown here is derived from an EMBL/GenBank/DDBJ whole genome shotgun (WGS) entry which is preliminary data.</text>
</comment>
<sequence>MSALFDSLASAFASGGDARRRAQFDAALRDGLPGPRSERWKYTSLRALERRSFAVAPDAAPPVDAALLADIPAPRLVFVNGRLDAALSHVETLPADLSVDTGTDAHDMAAADAAVESDGDAGTPGDDVFARVNAALAREGVRVQVNAGAHVDAPLQLVFVGASTDADLAWHLRHRIVLGAGASLCVVEHHLASGAHRHLDTSALRIDVAEGATLEHARVQQAADGATLFTRTEATLQRDSVYRRVDLELGGALSRHELDVRLVGDRALLAAHGVLLAAGRTHLDTRLGIEHLARDTRCELLWRGIGAGRGRAVFHGGITIHPGADGTDARLSNKNLLLSATAEIDTQPVLVIHADEVQAAHGATVGELDPNALFYLRARGLPQPQAKQLLTAAFCREPLAAVADATLRETLTALIDAALDAVTG</sequence>
<dbReference type="Proteomes" id="UP001156873">
    <property type="component" value="Unassembled WGS sequence"/>
</dbReference>
<organism evidence="2 3">
    <name type="scientific">Luteimonas kalidii</name>
    <dbReference type="NCBI Taxonomy" id="3042025"/>
    <lineage>
        <taxon>Bacteria</taxon>
        <taxon>Pseudomonadati</taxon>
        <taxon>Pseudomonadota</taxon>
        <taxon>Gammaproteobacteria</taxon>
        <taxon>Lysobacterales</taxon>
        <taxon>Lysobacteraceae</taxon>
        <taxon>Luteimonas</taxon>
    </lineage>
</organism>
<keyword evidence="3" id="KW-1185">Reference proteome</keyword>
<protein>
    <submittedName>
        <fullName evidence="2">Fe-S cluster assembly protein SufD</fullName>
    </submittedName>
</protein>
<dbReference type="InterPro" id="IPR011542">
    <property type="entry name" value="SUF_FeS_clus_asmbl_SufD"/>
</dbReference>
<reference evidence="2 3" key="1">
    <citation type="submission" date="2023-04" db="EMBL/GenBank/DDBJ databases">
        <title>Luteimonas sp. M1R5S59.</title>
        <authorList>
            <person name="Sun J.-Q."/>
        </authorList>
    </citation>
    <scope>NUCLEOTIDE SEQUENCE [LARGE SCALE GENOMIC DNA]</scope>
    <source>
        <strain evidence="2 3">M1R5S59</strain>
    </source>
</reference>
<dbReference type="InterPro" id="IPR055346">
    <property type="entry name" value="Fe-S_cluster_assembly_SufBD"/>
</dbReference>
<dbReference type="PANTHER" id="PTHR43575">
    <property type="entry name" value="PROTEIN ABCI7, CHLOROPLASTIC"/>
    <property type="match status" value="1"/>
</dbReference>
<dbReference type="PANTHER" id="PTHR43575:SF1">
    <property type="entry name" value="PROTEIN ABCI7, CHLOROPLASTIC"/>
    <property type="match status" value="1"/>
</dbReference>
<dbReference type="Pfam" id="PF01458">
    <property type="entry name" value="SUFBD_core"/>
    <property type="match status" value="1"/>
</dbReference>
<dbReference type="RefSeq" id="WP_280580257.1">
    <property type="nucleotide sequence ID" value="NZ_JARXRO010000020.1"/>
</dbReference>
<evidence type="ECO:0000259" key="1">
    <source>
        <dbReference type="Pfam" id="PF01458"/>
    </source>
</evidence>
<dbReference type="NCBIfam" id="TIGR01981">
    <property type="entry name" value="sufD"/>
    <property type="match status" value="1"/>
</dbReference>
<evidence type="ECO:0000313" key="3">
    <source>
        <dbReference type="Proteomes" id="UP001156873"/>
    </source>
</evidence>
<feature type="domain" description="SUF system FeS cluster assembly SufBD core" evidence="1">
    <location>
        <begin position="166"/>
        <end position="394"/>
    </location>
</feature>
<name>A0ABT6JXN0_9GAMM</name>
<evidence type="ECO:0000313" key="2">
    <source>
        <dbReference type="EMBL" id="MDH5835463.1"/>
    </source>
</evidence>
<dbReference type="EMBL" id="JARXRO010000020">
    <property type="protein sequence ID" value="MDH5835463.1"/>
    <property type="molecule type" value="Genomic_DNA"/>
</dbReference>